<accession>A0A6J8ERS5</accession>
<keyword evidence="2" id="KW-1185">Reference proteome</keyword>
<gene>
    <name evidence="1" type="ORF">MCOR_55296</name>
</gene>
<reference evidence="1 2" key="1">
    <citation type="submission" date="2020-06" db="EMBL/GenBank/DDBJ databases">
        <authorList>
            <person name="Li R."/>
            <person name="Bekaert M."/>
        </authorList>
    </citation>
    <scope>NUCLEOTIDE SEQUENCE [LARGE SCALE GENOMIC DNA]</scope>
    <source>
        <strain evidence="2">wild</strain>
    </source>
</reference>
<dbReference type="SUPFAM" id="SSF57845">
    <property type="entry name" value="B-box zinc-binding domain"/>
    <property type="match status" value="1"/>
</dbReference>
<dbReference type="Proteomes" id="UP000507470">
    <property type="component" value="Unassembled WGS sequence"/>
</dbReference>
<dbReference type="AlphaFoldDB" id="A0A6J8ERS5"/>
<organism evidence="1 2">
    <name type="scientific">Mytilus coruscus</name>
    <name type="common">Sea mussel</name>
    <dbReference type="NCBI Taxonomy" id="42192"/>
    <lineage>
        <taxon>Eukaryota</taxon>
        <taxon>Metazoa</taxon>
        <taxon>Spiralia</taxon>
        <taxon>Lophotrochozoa</taxon>
        <taxon>Mollusca</taxon>
        <taxon>Bivalvia</taxon>
        <taxon>Autobranchia</taxon>
        <taxon>Pteriomorphia</taxon>
        <taxon>Mytilida</taxon>
        <taxon>Mytiloidea</taxon>
        <taxon>Mytilidae</taxon>
        <taxon>Mytilinae</taxon>
        <taxon>Mytilus</taxon>
    </lineage>
</organism>
<evidence type="ECO:0000313" key="1">
    <source>
        <dbReference type="EMBL" id="CAC5423319.1"/>
    </source>
</evidence>
<evidence type="ECO:0008006" key="3">
    <source>
        <dbReference type="Google" id="ProtNLM"/>
    </source>
</evidence>
<dbReference type="EMBL" id="CACVKT020009759">
    <property type="protein sequence ID" value="CAC5423319.1"/>
    <property type="molecule type" value="Genomic_DNA"/>
</dbReference>
<sequence length="296" mass="33315">MYDIRFLSSASSKVLEAFCVDHQELCCVFCLALHHRKCKNVQVIEEIKHLKKDRINALVSAVTDAKVKVETMIKEKRVYKEKFDTTFAEIEATVCTENCGAFDQILIHFEKAKTELKSVLTEASKILNTALTFEAVLVESAILVQVENVNCLGEHELKKAIPIEMNAYVKQLLPPNSSVLSKIHPFISFDNIILKHIKTIDLHGFDVYCGIFVSDEVVGGKVGESVGKLKAIHIHDERIVDECPVLAKVKRLTFDFESDPCLFLATDQSCIAYNLSTYLSLKITLKKTIITMEVYA</sequence>
<evidence type="ECO:0000313" key="2">
    <source>
        <dbReference type="Proteomes" id="UP000507470"/>
    </source>
</evidence>
<proteinExistence type="predicted"/>
<name>A0A6J8ERS5_MYTCO</name>
<protein>
    <recommendedName>
        <fullName evidence="3">B box-type domain-containing protein</fullName>
    </recommendedName>
</protein>